<dbReference type="Pfam" id="PF07963">
    <property type="entry name" value="N_methyl"/>
    <property type="match status" value="1"/>
</dbReference>
<dbReference type="InterPro" id="IPR012902">
    <property type="entry name" value="N_methyl_site"/>
</dbReference>
<dbReference type="GO" id="GO:0043683">
    <property type="term" value="P:type IV pilus assembly"/>
    <property type="evidence" value="ECO:0007669"/>
    <property type="project" value="InterPro"/>
</dbReference>
<evidence type="ECO:0000256" key="1">
    <source>
        <dbReference type="SAM" id="Phobius"/>
    </source>
</evidence>
<dbReference type="Proteomes" id="UP000245790">
    <property type="component" value="Unassembled WGS sequence"/>
</dbReference>
<keyword evidence="1" id="KW-1133">Transmembrane helix</keyword>
<dbReference type="PROSITE" id="PS00409">
    <property type="entry name" value="PROKAR_NTER_METHYL"/>
    <property type="match status" value="1"/>
</dbReference>
<dbReference type="InterPro" id="IPR032092">
    <property type="entry name" value="PilW"/>
</dbReference>
<accession>A0A316FT81</accession>
<organism evidence="2 3">
    <name type="scientific">Pleionea mediterranea</name>
    <dbReference type="NCBI Taxonomy" id="523701"/>
    <lineage>
        <taxon>Bacteria</taxon>
        <taxon>Pseudomonadati</taxon>
        <taxon>Pseudomonadota</taxon>
        <taxon>Gammaproteobacteria</taxon>
        <taxon>Oceanospirillales</taxon>
        <taxon>Pleioneaceae</taxon>
        <taxon>Pleionea</taxon>
    </lineage>
</organism>
<dbReference type="OrthoDB" id="5296662at2"/>
<keyword evidence="1" id="KW-0472">Membrane</keyword>
<dbReference type="Pfam" id="PF16074">
    <property type="entry name" value="PilW"/>
    <property type="match status" value="1"/>
</dbReference>
<keyword evidence="1" id="KW-0812">Transmembrane</keyword>
<proteinExistence type="predicted"/>
<dbReference type="AlphaFoldDB" id="A0A316FT81"/>
<keyword evidence="3" id="KW-1185">Reference proteome</keyword>
<evidence type="ECO:0000313" key="3">
    <source>
        <dbReference type="Proteomes" id="UP000245790"/>
    </source>
</evidence>
<gene>
    <name evidence="2" type="ORF">C8D97_106209</name>
</gene>
<feature type="transmembrane region" description="Helical" evidence="1">
    <location>
        <begin position="16"/>
        <end position="36"/>
    </location>
</feature>
<evidence type="ECO:0000313" key="2">
    <source>
        <dbReference type="EMBL" id="PWK50916.1"/>
    </source>
</evidence>
<comment type="caution">
    <text evidence="2">The sequence shown here is derived from an EMBL/GenBank/DDBJ whole genome shotgun (WGS) entry which is preliminary data.</text>
</comment>
<dbReference type="RefSeq" id="WP_109763630.1">
    <property type="nucleotide sequence ID" value="NZ_QGGU01000006.1"/>
</dbReference>
<reference evidence="2 3" key="1">
    <citation type="submission" date="2018-05" db="EMBL/GenBank/DDBJ databases">
        <title>Genomic Encyclopedia of Type Strains, Phase IV (KMG-IV): sequencing the most valuable type-strain genomes for metagenomic binning, comparative biology and taxonomic classification.</title>
        <authorList>
            <person name="Goeker M."/>
        </authorList>
    </citation>
    <scope>NUCLEOTIDE SEQUENCE [LARGE SCALE GENOMIC DNA]</scope>
    <source>
        <strain evidence="2 3">DSM 25350</strain>
    </source>
</reference>
<dbReference type="EMBL" id="QGGU01000006">
    <property type="protein sequence ID" value="PWK50916.1"/>
    <property type="molecule type" value="Genomic_DNA"/>
</dbReference>
<sequence length="241" mass="25695">MRVAFNKNSGFSLVELMIAGILGLILLAGVISLMLGTKQSYRTQDQLGGLQTDGRFALLFIERFVENAGWFEDVAPSIDSAVSFSDIADGGATGNDTLAVQTEVPAGTGIDCNGSSVTGTVVKNIFSLSGDSLMCLGNGGAVAQPIVENVQSFQVLYGLDSDTDGVVNQYVNAAGLSDAKEVISVQVGLLLRSTDNVRNQAEEETFDVLDMSLDTNDLRLRRVFQKTIMIPNQAFLALRSE</sequence>
<name>A0A316FT81_9GAMM</name>
<protein>
    <submittedName>
        <fullName evidence="2">Type IV pilus assembly protein PilW</fullName>
    </submittedName>
</protein>